<dbReference type="AlphaFoldDB" id="A0A3R9NC09"/>
<organism evidence="2 3">
    <name type="scientific">Hymenobacter rigui</name>
    <dbReference type="NCBI Taxonomy" id="334424"/>
    <lineage>
        <taxon>Bacteria</taxon>
        <taxon>Pseudomonadati</taxon>
        <taxon>Bacteroidota</taxon>
        <taxon>Cytophagia</taxon>
        <taxon>Cytophagales</taxon>
        <taxon>Hymenobacteraceae</taxon>
        <taxon>Hymenobacter</taxon>
    </lineage>
</organism>
<reference evidence="2 3" key="1">
    <citation type="submission" date="2018-12" db="EMBL/GenBank/DDBJ databases">
        <authorList>
            <person name="Feng G."/>
            <person name="Zhu H."/>
        </authorList>
    </citation>
    <scope>NUCLEOTIDE SEQUENCE [LARGE SCALE GENOMIC DNA]</scope>
    <source>
        <strain evidence="2 3">KCTC 12533</strain>
    </source>
</reference>
<sequence>MPHIGVSCSFFPQTVLLMTVFRPLAYALLSAPLWLAACSNDNDSAGNAKLEVRLMDAPGDFRSVVLDVRQIEVHKLDEGNPDGWQTLPFQAQAINVMEYVNGRSALLVNTDFAAGDLKEIRLILGPGSYVIGRDGQRYDLKTPSGQTSGVKLKLDKATLRDRETYQLLLDFDVAKSIVERGNWNPINDKKERYLLKPVVRVVAQDIKGGLRGTVAPAAALPQVLAIRSSITTPDTFSTTADASGAFQLYALPSGTYRVEFYPTTAAPTGQPVYKPKILTGITVVNDQSTNIGQVSLN</sequence>
<dbReference type="SUPFAM" id="SSF49452">
    <property type="entry name" value="Starch-binding domain-like"/>
    <property type="match status" value="1"/>
</dbReference>
<comment type="caution">
    <text evidence="2">The sequence shown here is derived from an EMBL/GenBank/DDBJ whole genome shotgun (WGS) entry which is preliminary data.</text>
</comment>
<dbReference type="InterPro" id="IPR025491">
    <property type="entry name" value="DUF4382"/>
</dbReference>
<dbReference type="Pfam" id="PF14321">
    <property type="entry name" value="DUF4382"/>
    <property type="match status" value="1"/>
</dbReference>
<dbReference type="Proteomes" id="UP000273500">
    <property type="component" value="Unassembled WGS sequence"/>
</dbReference>
<proteinExistence type="predicted"/>
<name>A0A3R9NC09_9BACT</name>
<dbReference type="GO" id="GO:0030246">
    <property type="term" value="F:carbohydrate binding"/>
    <property type="evidence" value="ECO:0007669"/>
    <property type="project" value="InterPro"/>
</dbReference>
<dbReference type="EMBL" id="RWIT01000023">
    <property type="protein sequence ID" value="RSK43689.1"/>
    <property type="molecule type" value="Genomic_DNA"/>
</dbReference>
<gene>
    <name evidence="2" type="ORF">EI291_21520</name>
</gene>
<protein>
    <submittedName>
        <fullName evidence="2">DUF4382 domain-containing protein</fullName>
    </submittedName>
</protein>
<keyword evidence="3" id="KW-1185">Reference proteome</keyword>
<evidence type="ECO:0000313" key="2">
    <source>
        <dbReference type="EMBL" id="RSK43689.1"/>
    </source>
</evidence>
<evidence type="ECO:0000313" key="3">
    <source>
        <dbReference type="Proteomes" id="UP000273500"/>
    </source>
</evidence>
<dbReference type="OrthoDB" id="2111471at2"/>
<evidence type="ECO:0000259" key="1">
    <source>
        <dbReference type="Pfam" id="PF14321"/>
    </source>
</evidence>
<feature type="domain" description="DUF4382" evidence="1">
    <location>
        <begin position="48"/>
        <end position="197"/>
    </location>
</feature>
<dbReference type="Gene3D" id="2.60.40.1120">
    <property type="entry name" value="Carboxypeptidase-like, regulatory domain"/>
    <property type="match status" value="1"/>
</dbReference>
<accession>A0A3R9NC09</accession>
<dbReference type="InterPro" id="IPR013784">
    <property type="entry name" value="Carb-bd-like_fold"/>
</dbReference>